<comment type="subcellular location">
    <subcellularLocation>
        <location evidence="1">Mitochondrion</location>
    </subcellularLocation>
</comment>
<dbReference type="OrthoDB" id="2116030at2759"/>
<comment type="similarity">
    <text evidence="3">Belongs to the alpha-ketoglutarate dehydrogenase component 4 family.</text>
</comment>
<dbReference type="STRING" id="1328760.A0A165J5Q1"/>
<protein>
    <recommendedName>
        <fullName evidence="7">Ribosomal protein S36, mitochondrial</fullName>
    </recommendedName>
</protein>
<keyword evidence="6" id="KW-1185">Reference proteome</keyword>
<keyword evidence="2" id="KW-0496">Mitochondrion</keyword>
<dbReference type="GO" id="GO:0005739">
    <property type="term" value="C:mitochondrion"/>
    <property type="evidence" value="ECO:0007669"/>
    <property type="project" value="UniProtKB-SubCell"/>
</dbReference>
<accession>A0A165J5Q1</accession>
<evidence type="ECO:0000256" key="2">
    <source>
        <dbReference type="ARBA" id="ARBA00023128"/>
    </source>
</evidence>
<evidence type="ECO:0008006" key="7">
    <source>
        <dbReference type="Google" id="ProtNLM"/>
    </source>
</evidence>
<evidence type="ECO:0000313" key="5">
    <source>
        <dbReference type="EMBL" id="KZF25766.1"/>
    </source>
</evidence>
<gene>
    <name evidence="5" type="ORF">L228DRAFT_266219</name>
</gene>
<name>A0A165J5Q1_XYLHT</name>
<evidence type="ECO:0000256" key="1">
    <source>
        <dbReference type="ARBA" id="ARBA00004173"/>
    </source>
</evidence>
<sequence>MRATAILRQAAHRTPLIKFLGKRSVPKNIDSTPHVHPASPTGSLPDSFASYREKASQHGPLSRSSFSTISGGRPAKSFGPVAPPPGQFFDRDELPSRFRRTAWSTAEIEAIESGGASLYA</sequence>
<dbReference type="GeneID" id="28899963"/>
<dbReference type="GO" id="GO:0004591">
    <property type="term" value="F:oxoglutarate dehydrogenase (succinyl-transferring) activity"/>
    <property type="evidence" value="ECO:0007669"/>
    <property type="project" value="TreeGrafter"/>
</dbReference>
<dbReference type="OMA" id="PDSFVTY"/>
<organism evidence="5 6">
    <name type="scientific">Xylona heveae (strain CBS 132557 / TC161)</name>
    <dbReference type="NCBI Taxonomy" id="1328760"/>
    <lineage>
        <taxon>Eukaryota</taxon>
        <taxon>Fungi</taxon>
        <taxon>Dikarya</taxon>
        <taxon>Ascomycota</taxon>
        <taxon>Pezizomycotina</taxon>
        <taxon>Xylonomycetes</taxon>
        <taxon>Xylonales</taxon>
        <taxon>Xylonaceae</taxon>
        <taxon>Xylona</taxon>
    </lineage>
</organism>
<dbReference type="Proteomes" id="UP000076632">
    <property type="component" value="Unassembled WGS sequence"/>
</dbReference>
<proteinExistence type="inferred from homology"/>
<evidence type="ECO:0000256" key="3">
    <source>
        <dbReference type="ARBA" id="ARBA00043970"/>
    </source>
</evidence>
<dbReference type="PANTHER" id="PTHR31601:SF2">
    <property type="entry name" value="ALPHA-KETOGLUTARATE DEHYDROGENASE COMPONENT 4"/>
    <property type="match status" value="1"/>
</dbReference>
<dbReference type="AlphaFoldDB" id="A0A165J5Q1"/>
<dbReference type="InterPro" id="IPR020373">
    <property type="entry name" value="Kgd4/YMR-31"/>
</dbReference>
<dbReference type="InParanoid" id="A0A165J5Q1"/>
<evidence type="ECO:0000256" key="4">
    <source>
        <dbReference type="SAM" id="MobiDB-lite"/>
    </source>
</evidence>
<dbReference type="GO" id="GO:0006103">
    <property type="term" value="P:2-oxoglutarate metabolic process"/>
    <property type="evidence" value="ECO:0007669"/>
    <property type="project" value="InterPro"/>
</dbReference>
<dbReference type="PANTHER" id="PTHR31601">
    <property type="entry name" value="28S RIBOSOMAL PROTEIN S36, MITOCHONDRIAL"/>
    <property type="match status" value="1"/>
</dbReference>
<reference evidence="5 6" key="1">
    <citation type="journal article" date="2016" name="Fungal Biol.">
        <title>The genome of Xylona heveae provides a window into fungal endophytism.</title>
        <authorList>
            <person name="Gazis R."/>
            <person name="Kuo A."/>
            <person name="Riley R."/>
            <person name="LaButti K."/>
            <person name="Lipzen A."/>
            <person name="Lin J."/>
            <person name="Amirebrahimi M."/>
            <person name="Hesse C.N."/>
            <person name="Spatafora J.W."/>
            <person name="Henrissat B."/>
            <person name="Hainaut M."/>
            <person name="Grigoriev I.V."/>
            <person name="Hibbett D.S."/>
        </authorList>
    </citation>
    <scope>NUCLEOTIDE SEQUENCE [LARGE SCALE GENOMIC DNA]</scope>
    <source>
        <strain evidence="5 6">TC161</strain>
    </source>
</reference>
<dbReference type="RefSeq" id="XP_018191321.1">
    <property type="nucleotide sequence ID" value="XM_018334826.1"/>
</dbReference>
<dbReference type="Pfam" id="PF10937">
    <property type="entry name" value="Kgd4-YMR31"/>
    <property type="match status" value="1"/>
</dbReference>
<feature type="region of interest" description="Disordered" evidence="4">
    <location>
        <begin position="28"/>
        <end position="92"/>
    </location>
</feature>
<dbReference type="EMBL" id="KV407455">
    <property type="protein sequence ID" value="KZF25766.1"/>
    <property type="molecule type" value="Genomic_DNA"/>
</dbReference>
<evidence type="ECO:0000313" key="6">
    <source>
        <dbReference type="Proteomes" id="UP000076632"/>
    </source>
</evidence>